<protein>
    <recommendedName>
        <fullName evidence="2">CT398-like coiled coil hairpin domain-containing protein</fullName>
    </recommendedName>
</protein>
<proteinExistence type="predicted"/>
<evidence type="ECO:0000256" key="1">
    <source>
        <dbReference type="SAM" id="Coils"/>
    </source>
</evidence>
<sequence>MSATVYYRLSADASLGYRRNGRSQSSPPAFSSNEIPFPISAGCYSAKLNLDAIALRDVTFDYNSPLNPARLNAHYLHDGAGGHTMTTTPQQLYQLQELDHRIDGIDAERNRVEKRLAAGVNRPDLTSEAEHHSARAVAVNANANSRREEGERIRERLIGLESRLYSGNTSRRDLSAIQREVDSSKYQLEQLDELLLELEEEQRTHEAASVAARDQMESAAVEWQSIIETLSGRLTELESDREAATCQRQDMAVTLPQADLQRYDRLRRNKAGSAVALVDNGRVCLACRMTLTSNVLRQLRDRSKQVPCSTCGRILLQQ</sequence>
<accession>A0AA35RV13</accession>
<comment type="caution">
    <text evidence="3">The sequence shown here is derived from an EMBL/GenBank/DDBJ whole genome shotgun (WGS) entry which is preliminary data.</text>
</comment>
<organism evidence="3 4">
    <name type="scientific">Geodia barretti</name>
    <name type="common">Barrett's horny sponge</name>
    <dbReference type="NCBI Taxonomy" id="519541"/>
    <lineage>
        <taxon>Eukaryota</taxon>
        <taxon>Metazoa</taxon>
        <taxon>Porifera</taxon>
        <taxon>Demospongiae</taxon>
        <taxon>Heteroscleromorpha</taxon>
        <taxon>Tetractinellida</taxon>
        <taxon>Astrophorina</taxon>
        <taxon>Geodiidae</taxon>
        <taxon>Geodia</taxon>
    </lineage>
</organism>
<evidence type="ECO:0000259" key="2">
    <source>
        <dbReference type="Pfam" id="PF24481"/>
    </source>
</evidence>
<keyword evidence="1" id="KW-0175">Coiled coil</keyword>
<name>A0AA35RV13_GEOBA</name>
<dbReference type="EMBL" id="CASHTH010001687">
    <property type="protein sequence ID" value="CAI8018260.1"/>
    <property type="molecule type" value="Genomic_DNA"/>
</dbReference>
<dbReference type="Proteomes" id="UP001174909">
    <property type="component" value="Unassembled WGS sequence"/>
</dbReference>
<feature type="domain" description="CT398-like coiled coil hairpin" evidence="2">
    <location>
        <begin position="95"/>
        <end position="270"/>
    </location>
</feature>
<dbReference type="AlphaFoldDB" id="A0AA35RV13"/>
<dbReference type="Gene3D" id="1.10.287.1490">
    <property type="match status" value="1"/>
</dbReference>
<gene>
    <name evidence="3" type="ORF">GBAR_LOCUS11055</name>
</gene>
<dbReference type="Pfam" id="PF24481">
    <property type="entry name" value="CT398_CC"/>
    <property type="match status" value="1"/>
</dbReference>
<feature type="coiled-coil region" evidence="1">
    <location>
        <begin position="174"/>
        <end position="247"/>
    </location>
</feature>
<evidence type="ECO:0000313" key="4">
    <source>
        <dbReference type="Proteomes" id="UP001174909"/>
    </source>
</evidence>
<reference evidence="3" key="1">
    <citation type="submission" date="2023-03" db="EMBL/GenBank/DDBJ databases">
        <authorList>
            <person name="Steffen K."/>
            <person name="Cardenas P."/>
        </authorList>
    </citation>
    <scope>NUCLEOTIDE SEQUENCE</scope>
</reference>
<evidence type="ECO:0000313" key="3">
    <source>
        <dbReference type="EMBL" id="CAI8018260.1"/>
    </source>
</evidence>
<dbReference type="InterPro" id="IPR056003">
    <property type="entry name" value="CT398_CC_hairpin"/>
</dbReference>
<keyword evidence="4" id="KW-1185">Reference proteome</keyword>